<dbReference type="PANTHER" id="PTHR45527">
    <property type="entry name" value="NONRIBOSOMAL PEPTIDE SYNTHETASE"/>
    <property type="match status" value="1"/>
</dbReference>
<dbReference type="InterPro" id="IPR025110">
    <property type="entry name" value="AMP-bd_C"/>
</dbReference>
<evidence type="ECO:0000256" key="4">
    <source>
        <dbReference type="SAM" id="MobiDB-lite"/>
    </source>
</evidence>
<dbReference type="FunFam" id="1.10.1200.10:FF:000016">
    <property type="entry name" value="Non-ribosomal peptide synthase"/>
    <property type="match status" value="2"/>
</dbReference>
<dbReference type="Pfam" id="PF00668">
    <property type="entry name" value="Condensation"/>
    <property type="match status" value="1"/>
</dbReference>
<feature type="domain" description="Carrier" evidence="5">
    <location>
        <begin position="519"/>
        <end position="594"/>
    </location>
</feature>
<dbReference type="Gene3D" id="2.30.38.10">
    <property type="entry name" value="Luciferase, Domain 3"/>
    <property type="match status" value="2"/>
</dbReference>
<organism evidence="6 7">
    <name type="scientific">Catellatospora methionotrophica</name>
    <dbReference type="NCBI Taxonomy" id="121620"/>
    <lineage>
        <taxon>Bacteria</taxon>
        <taxon>Bacillati</taxon>
        <taxon>Actinomycetota</taxon>
        <taxon>Actinomycetes</taxon>
        <taxon>Micromonosporales</taxon>
        <taxon>Micromonosporaceae</taxon>
        <taxon>Catellatospora</taxon>
    </lineage>
</organism>
<dbReference type="NCBIfam" id="NF003417">
    <property type="entry name" value="PRK04813.1"/>
    <property type="match status" value="2"/>
</dbReference>
<dbReference type="InterPro" id="IPR010071">
    <property type="entry name" value="AA_adenyl_dom"/>
</dbReference>
<dbReference type="PROSITE" id="PS00012">
    <property type="entry name" value="PHOSPHOPANTETHEINE"/>
    <property type="match status" value="2"/>
</dbReference>
<dbReference type="NCBIfam" id="TIGR01733">
    <property type="entry name" value="AA-adenyl-dom"/>
    <property type="match status" value="2"/>
</dbReference>
<dbReference type="PANTHER" id="PTHR45527:SF1">
    <property type="entry name" value="FATTY ACID SYNTHASE"/>
    <property type="match status" value="1"/>
</dbReference>
<dbReference type="GO" id="GO:0005829">
    <property type="term" value="C:cytosol"/>
    <property type="evidence" value="ECO:0007669"/>
    <property type="project" value="TreeGrafter"/>
</dbReference>
<feature type="region of interest" description="Disordered" evidence="4">
    <location>
        <begin position="1541"/>
        <end position="1564"/>
    </location>
</feature>
<dbReference type="InterPro" id="IPR001242">
    <property type="entry name" value="Condensation_dom"/>
</dbReference>
<dbReference type="CDD" id="cd05930">
    <property type="entry name" value="A_NRPS"/>
    <property type="match status" value="2"/>
</dbReference>
<dbReference type="PROSITE" id="PS50075">
    <property type="entry name" value="CARRIER"/>
    <property type="match status" value="2"/>
</dbReference>
<comment type="caution">
    <text evidence="6">The sequence shown here is derived from an EMBL/GenBank/DDBJ whole genome shotgun (WGS) entry which is preliminary data.</text>
</comment>
<dbReference type="SUPFAM" id="SSF47336">
    <property type="entry name" value="ACP-like"/>
    <property type="match status" value="2"/>
</dbReference>
<dbReference type="GO" id="GO:0031177">
    <property type="term" value="F:phosphopantetheine binding"/>
    <property type="evidence" value="ECO:0007669"/>
    <property type="project" value="InterPro"/>
</dbReference>
<name>A0A8J3LQI9_9ACTN</name>
<dbReference type="Gene3D" id="1.10.1200.10">
    <property type="entry name" value="ACP-like"/>
    <property type="match status" value="2"/>
</dbReference>
<evidence type="ECO:0000256" key="2">
    <source>
        <dbReference type="ARBA" id="ARBA00022450"/>
    </source>
</evidence>
<dbReference type="InterPro" id="IPR009081">
    <property type="entry name" value="PP-bd_ACP"/>
</dbReference>
<sequence>MDAPLTAAPAHRTGDDLPSLLHHLVAHQAAATPDAIAAADGVRTMTYRELDRRANRLAHLLRDRGVGPESLVGVCLERGFDLVTALLGVWRAGGAYVPLDPSHPVDRRAWILADTGARILLTERGIEPGTAVDTILLDDTDALHGQPEYDPQVEVSPDAPAYAIYTSGSTGRPKGVVITHAGIANRVAWTVRRHGLGAGDRVIQKTSISFDAAGWEFFGPLSSGGTIVLAPEGAERDPGLLVAAIAEHGVTVLQGVPSVLRLLADEPGWAACASLRLVFSAGEPLHAELATRLRGPHALTVWNTYGPTECSIDVSAFEVDPALAAGPIPIGRPIDGTRLLVLDDEGDPVPVGMAGELHVGGVALARGYLGRADATAERFVPDPYGPAGGRLYRTGDQVRWRADGVLEYLGRIDDQVKINGVRIEPAEIEATLVGHDSVQSATVTSYTDASGAKRLAAYVVKRSELDSTGLRDFLATRLPEALIPTALRFLETLPLTPSGKVDRKALPPIDEPVRRAFVAPRTPSEQAVAQVWQDLLGVATVGVHDDFFELGGSSLVLTRLANRLNAHSGGRIALRKLFRAATVQAQAQLLDDSTEPETRPLAPVERGDGLPLSFGQHRLWFLDRMHPGSPEWVSPLFLRLPADTSAATVHEALRLLEQRHEALRTRYVTRGGEPRQVIVEAGEVELRVEDATPDQVTGLFGEQFRRGFDLADGPLWRAMLVRLPAAEHVLLVTLHHIASDGWTTVLLERDLRELCTALAQGRPARLPDLPVQYADYAVWQRAELTDELIAQDLTFWRQNLADLTPLDLPLDRPRPAERDSRGSGVRVTIRPALAAAVTELGRAEGATPFMTLLAGFATTLARQAGQWDVPVGTPVAGRVRPEIENVAGFFLNSLVLRNTLTPELTFTDAVRLAKQTCTEAFAHSSVPFERLVDELAPERDLSRTPLYQVAFDLQDEGGTSVVASDGLAMDAFQRAWQVAKTDLTLFMWRREDGSLEAAFEYATAIFDPGTVQLLADRFVRLLEQAVAAPATPLGELDLITAEERHRLLVTYNDAAVLRTSDSVLDLFEARAAARPKAVAVATDTGDISYAELDAMADQIAHQLRAMGAGPGSVVAVLLDRSASLPAAMLGAWKAGAAYLPVDPTYPVERVAHMLSIAGARTVVTQAAYADRFDVPMLLVDTHALMIAASPAKPLRRDTEPDELAYVIFTSGSTGLPKGVMVTHRGLANHVVWAAQELATKGTGGAPLFSSTAFDLVVPNLWGPLVTGQAVRMLPADVEVTQLGKLLSEAGPYSFIKLTPGHLELLGHQLDDEQAAALAPIIVVAGEGLPGALATRWLDLLGPGGLVNEYGPTEASVGTCIYPINVAQDGVEVVPIGYPLPNMAMHVLDAGLRLLPDGVIGELYVGGTGVARGYAGRPDLTAERFLPDPFAADGTRLYRTGDLARRLPGGAVEFLGRIDDQVKIRGYRIELGEIKAVIDAHPGVRSSAVVVDKRPNGDKRLVAYVVGDDLAALAEHCATRLPDYMMPSAFVPLEHLPLNANGKVDRGALPDPDSATAPEGGEPPTTLAQQRIAGIWTELLGTPVHGVRQNFFALGGHSILAVRLVSRLQEEFDLDLSIRLIFERPTVAGLAEAIEDRIWAEESAPTAAQTSLKELSA</sequence>
<dbReference type="InterPro" id="IPR006162">
    <property type="entry name" value="Ppantetheine_attach_site"/>
</dbReference>
<dbReference type="GO" id="GO:0043041">
    <property type="term" value="P:amino acid activation for nonribosomal peptide biosynthetic process"/>
    <property type="evidence" value="ECO:0007669"/>
    <property type="project" value="TreeGrafter"/>
</dbReference>
<keyword evidence="3" id="KW-0597">Phosphoprotein</keyword>
<dbReference type="GO" id="GO:0044550">
    <property type="term" value="P:secondary metabolite biosynthetic process"/>
    <property type="evidence" value="ECO:0007669"/>
    <property type="project" value="UniProtKB-ARBA"/>
</dbReference>
<evidence type="ECO:0000259" key="5">
    <source>
        <dbReference type="PROSITE" id="PS50075"/>
    </source>
</evidence>
<dbReference type="Gene3D" id="3.30.300.30">
    <property type="match status" value="2"/>
</dbReference>
<proteinExistence type="predicted"/>
<keyword evidence="2" id="KW-0596">Phosphopantetheine</keyword>
<dbReference type="Pfam" id="PF00550">
    <property type="entry name" value="PP-binding"/>
    <property type="match status" value="2"/>
</dbReference>
<comment type="cofactor">
    <cofactor evidence="1">
        <name>pantetheine 4'-phosphate</name>
        <dbReference type="ChEBI" id="CHEBI:47942"/>
    </cofactor>
</comment>
<dbReference type="RefSeq" id="WP_166388234.1">
    <property type="nucleotide sequence ID" value="NZ_BAAATT010000008.1"/>
</dbReference>
<protein>
    <recommendedName>
        <fullName evidence="5">Carrier domain-containing protein</fullName>
    </recommendedName>
</protein>
<dbReference type="InterPro" id="IPR020845">
    <property type="entry name" value="AMP-binding_CS"/>
</dbReference>
<dbReference type="Gene3D" id="3.40.50.980">
    <property type="match status" value="4"/>
</dbReference>
<feature type="domain" description="Carrier" evidence="5">
    <location>
        <begin position="1562"/>
        <end position="1637"/>
    </location>
</feature>
<dbReference type="SUPFAM" id="SSF56801">
    <property type="entry name" value="Acetyl-CoA synthetase-like"/>
    <property type="match status" value="2"/>
</dbReference>
<dbReference type="SMART" id="SM00823">
    <property type="entry name" value="PKS_PP"/>
    <property type="match status" value="2"/>
</dbReference>
<dbReference type="CDD" id="cd19531">
    <property type="entry name" value="LCL_NRPS-like"/>
    <property type="match status" value="1"/>
</dbReference>
<dbReference type="SUPFAM" id="SSF52777">
    <property type="entry name" value="CoA-dependent acyltransferases"/>
    <property type="match status" value="2"/>
</dbReference>
<evidence type="ECO:0000256" key="3">
    <source>
        <dbReference type="ARBA" id="ARBA00022553"/>
    </source>
</evidence>
<dbReference type="Gene3D" id="3.30.559.30">
    <property type="entry name" value="Nonribosomal peptide synthetase, condensation domain"/>
    <property type="match status" value="1"/>
</dbReference>
<dbReference type="InterPro" id="IPR020806">
    <property type="entry name" value="PKS_PP-bd"/>
</dbReference>
<dbReference type="PROSITE" id="PS00455">
    <property type="entry name" value="AMP_BINDING"/>
    <property type="match status" value="1"/>
</dbReference>
<reference evidence="6" key="1">
    <citation type="submission" date="2021-01" db="EMBL/GenBank/DDBJ databases">
        <title>Whole genome shotgun sequence of Catellatospora methionotrophica NBRC 14553.</title>
        <authorList>
            <person name="Komaki H."/>
            <person name="Tamura T."/>
        </authorList>
    </citation>
    <scope>NUCLEOTIDE SEQUENCE</scope>
    <source>
        <strain evidence="6">NBRC 14553</strain>
    </source>
</reference>
<dbReference type="FunFam" id="3.40.50.980:FF:000001">
    <property type="entry name" value="Non-ribosomal peptide synthetase"/>
    <property type="match status" value="2"/>
</dbReference>
<evidence type="ECO:0000313" key="7">
    <source>
        <dbReference type="Proteomes" id="UP000660339"/>
    </source>
</evidence>
<dbReference type="FunFam" id="3.40.50.12780:FF:000012">
    <property type="entry name" value="Non-ribosomal peptide synthetase"/>
    <property type="match status" value="1"/>
</dbReference>
<evidence type="ECO:0000256" key="1">
    <source>
        <dbReference type="ARBA" id="ARBA00001957"/>
    </source>
</evidence>
<evidence type="ECO:0000313" key="6">
    <source>
        <dbReference type="EMBL" id="GIG18970.1"/>
    </source>
</evidence>
<keyword evidence="7" id="KW-1185">Reference proteome</keyword>
<dbReference type="Gene3D" id="3.30.559.10">
    <property type="entry name" value="Chloramphenicol acetyltransferase-like domain"/>
    <property type="match status" value="1"/>
</dbReference>
<dbReference type="Proteomes" id="UP000660339">
    <property type="component" value="Unassembled WGS sequence"/>
</dbReference>
<dbReference type="GO" id="GO:0008610">
    <property type="term" value="P:lipid biosynthetic process"/>
    <property type="evidence" value="ECO:0007669"/>
    <property type="project" value="UniProtKB-ARBA"/>
</dbReference>
<gene>
    <name evidence="6" type="ORF">Cme02nite_73020</name>
</gene>
<dbReference type="InterPro" id="IPR023213">
    <property type="entry name" value="CAT-like_dom_sf"/>
</dbReference>
<dbReference type="GO" id="GO:0003824">
    <property type="term" value="F:catalytic activity"/>
    <property type="evidence" value="ECO:0007669"/>
    <property type="project" value="InterPro"/>
</dbReference>
<dbReference type="FunFam" id="3.30.300.30:FF:000010">
    <property type="entry name" value="Enterobactin synthetase component F"/>
    <property type="match status" value="1"/>
</dbReference>
<dbReference type="EMBL" id="BONJ01000046">
    <property type="protein sequence ID" value="GIG18970.1"/>
    <property type="molecule type" value="Genomic_DNA"/>
</dbReference>
<dbReference type="Pfam" id="PF00501">
    <property type="entry name" value="AMP-binding"/>
    <property type="match status" value="2"/>
</dbReference>
<dbReference type="FunFam" id="2.30.38.10:FF:000001">
    <property type="entry name" value="Non-ribosomal peptide synthetase PvdI"/>
    <property type="match status" value="1"/>
</dbReference>
<dbReference type="InterPro" id="IPR045851">
    <property type="entry name" value="AMP-bd_C_sf"/>
</dbReference>
<accession>A0A8J3LQI9</accession>
<dbReference type="InterPro" id="IPR036736">
    <property type="entry name" value="ACP-like_sf"/>
</dbReference>
<dbReference type="Pfam" id="PF13193">
    <property type="entry name" value="AMP-binding_C"/>
    <property type="match status" value="2"/>
</dbReference>
<dbReference type="InterPro" id="IPR000873">
    <property type="entry name" value="AMP-dep_synth/lig_dom"/>
</dbReference>
<dbReference type="GO" id="GO:0072330">
    <property type="term" value="P:monocarboxylic acid biosynthetic process"/>
    <property type="evidence" value="ECO:0007669"/>
    <property type="project" value="UniProtKB-ARBA"/>
</dbReference>